<evidence type="ECO:0000256" key="13">
    <source>
        <dbReference type="ARBA" id="ARBA00023242"/>
    </source>
</evidence>
<dbReference type="PANTHER" id="PTHR23503">
    <property type="entry name" value="SOLUTE CARRIER FAMILY 2"/>
    <property type="match status" value="1"/>
</dbReference>
<dbReference type="PROSITE" id="PS50048">
    <property type="entry name" value="ZN2_CY6_FUNGAL_2"/>
    <property type="match status" value="1"/>
</dbReference>
<name>A0AAI9WYH5_9ASCO</name>
<organism evidence="19 20">
    <name type="scientific">Candida oxycetoniae</name>
    <dbReference type="NCBI Taxonomy" id="497107"/>
    <lineage>
        <taxon>Eukaryota</taxon>
        <taxon>Fungi</taxon>
        <taxon>Dikarya</taxon>
        <taxon>Ascomycota</taxon>
        <taxon>Saccharomycotina</taxon>
        <taxon>Pichiomycetes</taxon>
        <taxon>Debaryomycetaceae</taxon>
        <taxon>Candida/Lodderomyces clade</taxon>
        <taxon>Candida</taxon>
    </lineage>
</organism>
<feature type="region of interest" description="Disordered" evidence="14">
    <location>
        <begin position="159"/>
        <end position="225"/>
    </location>
</feature>
<evidence type="ECO:0000256" key="7">
    <source>
        <dbReference type="ARBA" id="ARBA00022833"/>
    </source>
</evidence>
<feature type="compositionally biased region" description="Polar residues" evidence="14">
    <location>
        <begin position="211"/>
        <end position="225"/>
    </location>
</feature>
<evidence type="ECO:0000256" key="9">
    <source>
        <dbReference type="ARBA" id="ARBA00023015"/>
    </source>
</evidence>
<evidence type="ECO:0000256" key="14">
    <source>
        <dbReference type="SAM" id="MobiDB-lite"/>
    </source>
</evidence>
<evidence type="ECO:0000313" key="20">
    <source>
        <dbReference type="Proteomes" id="UP001202479"/>
    </source>
</evidence>
<evidence type="ECO:0000256" key="8">
    <source>
        <dbReference type="ARBA" id="ARBA00022989"/>
    </source>
</evidence>
<evidence type="ECO:0000256" key="15">
    <source>
        <dbReference type="SAM" id="Phobius"/>
    </source>
</evidence>
<dbReference type="Gene3D" id="1.20.1250.20">
    <property type="entry name" value="MFS general substrate transporter like domains"/>
    <property type="match status" value="1"/>
</dbReference>
<dbReference type="InterPro" id="IPR001138">
    <property type="entry name" value="Zn2Cys6_DnaBD"/>
</dbReference>
<proteinExistence type="inferred from homology"/>
<dbReference type="InterPro" id="IPR000014">
    <property type="entry name" value="PAS"/>
</dbReference>
<dbReference type="GO" id="GO:0000981">
    <property type="term" value="F:DNA-binding transcription factor activity, RNA polymerase II-specific"/>
    <property type="evidence" value="ECO:0007669"/>
    <property type="project" value="InterPro"/>
</dbReference>
<dbReference type="CDD" id="cd00130">
    <property type="entry name" value="PAS"/>
    <property type="match status" value="1"/>
</dbReference>
<reference evidence="19" key="1">
    <citation type="journal article" date="2022" name="DNA Res.">
        <title>Genome analysis of five recently described species of the CUG-Ser clade uncovers Candida theae as a new hybrid lineage with pathogenic potential in the Candida parapsilosis species complex.</title>
        <authorList>
            <person name="Mixao V."/>
            <person name="Del Olmo V."/>
            <person name="Hegedusova E."/>
            <person name="Saus E."/>
            <person name="Pryszcz L."/>
            <person name="Cillingova A."/>
            <person name="Nosek J."/>
            <person name="Gabaldon T."/>
        </authorList>
    </citation>
    <scope>NUCLEOTIDE SEQUENCE</scope>
    <source>
        <strain evidence="19">CBS 10844</strain>
    </source>
</reference>
<feature type="compositionally biased region" description="Basic and acidic residues" evidence="14">
    <location>
        <begin position="303"/>
        <end position="314"/>
    </location>
</feature>
<keyword evidence="9" id="KW-0805">Transcription regulation</keyword>
<comment type="similarity">
    <text evidence="3">Belongs to the major facilitator superfamily. Sugar transporter (TC 2.A.1.1) family.</text>
</comment>
<dbReference type="SUPFAM" id="SSF103473">
    <property type="entry name" value="MFS general substrate transporter"/>
    <property type="match status" value="1"/>
</dbReference>
<dbReference type="PROSITE" id="PS00216">
    <property type="entry name" value="SUGAR_TRANSPORT_1"/>
    <property type="match status" value="1"/>
</dbReference>
<dbReference type="PROSITE" id="PS00217">
    <property type="entry name" value="SUGAR_TRANSPORT_2"/>
    <property type="match status" value="1"/>
</dbReference>
<feature type="region of interest" description="Disordered" evidence="14">
    <location>
        <begin position="396"/>
        <end position="421"/>
    </location>
</feature>
<feature type="transmembrane region" description="Helical" evidence="15">
    <location>
        <begin position="804"/>
        <end position="825"/>
    </location>
</feature>
<dbReference type="RefSeq" id="XP_049180580.1">
    <property type="nucleotide sequence ID" value="XM_049323571.1"/>
</dbReference>
<feature type="domain" description="Zn(2)-C6 fungal-type" evidence="16">
    <location>
        <begin position="34"/>
        <end position="63"/>
    </location>
</feature>
<keyword evidence="8 15" id="KW-1133">Transmembrane helix</keyword>
<dbReference type="GO" id="GO:0008270">
    <property type="term" value="F:zinc ion binding"/>
    <property type="evidence" value="ECO:0007669"/>
    <property type="project" value="InterPro"/>
</dbReference>
<dbReference type="SMART" id="SM00066">
    <property type="entry name" value="GAL4"/>
    <property type="match status" value="1"/>
</dbReference>
<evidence type="ECO:0000256" key="11">
    <source>
        <dbReference type="ARBA" id="ARBA00023136"/>
    </source>
</evidence>
<keyword evidence="12" id="KW-0804">Transcription</keyword>
<keyword evidence="13" id="KW-0539">Nucleus</keyword>
<evidence type="ECO:0000256" key="12">
    <source>
        <dbReference type="ARBA" id="ARBA00023163"/>
    </source>
</evidence>
<comment type="subcellular location">
    <subcellularLocation>
        <location evidence="2">Membrane</location>
        <topology evidence="2">Multi-pass membrane protein</topology>
    </subcellularLocation>
    <subcellularLocation>
        <location evidence="1">Nucleus</location>
    </subcellularLocation>
</comment>
<dbReference type="InterPro" id="IPR003663">
    <property type="entry name" value="Sugar/inositol_transpt"/>
</dbReference>
<keyword evidence="11 15" id="KW-0472">Membrane</keyword>
<dbReference type="PROSITE" id="PS50850">
    <property type="entry name" value="MFS"/>
    <property type="match status" value="1"/>
</dbReference>
<dbReference type="PANTHER" id="PTHR23503:SF8">
    <property type="entry name" value="FACILITATED GLUCOSE TRANSPORTER PROTEIN 1"/>
    <property type="match status" value="1"/>
</dbReference>
<evidence type="ECO:0000259" key="18">
    <source>
        <dbReference type="PROSITE" id="PS50850"/>
    </source>
</evidence>
<protein>
    <recommendedName>
        <fullName evidence="21">Major facilitator superfamily (MFS) profile domain-containing protein</fullName>
    </recommendedName>
</protein>
<dbReference type="InterPro" id="IPR056751">
    <property type="entry name" value="PAS_13"/>
</dbReference>
<feature type="transmembrane region" description="Helical" evidence="15">
    <location>
        <begin position="954"/>
        <end position="975"/>
    </location>
</feature>
<feature type="transmembrane region" description="Helical" evidence="15">
    <location>
        <begin position="982"/>
        <end position="1004"/>
    </location>
</feature>
<dbReference type="GeneID" id="73379969"/>
<dbReference type="GO" id="GO:0005634">
    <property type="term" value="C:nucleus"/>
    <property type="evidence" value="ECO:0007669"/>
    <property type="project" value="UniProtKB-SubCell"/>
</dbReference>
<evidence type="ECO:0008006" key="21">
    <source>
        <dbReference type="Google" id="ProtNLM"/>
    </source>
</evidence>
<dbReference type="SUPFAM" id="SSF57701">
    <property type="entry name" value="Zn2/Cys6 DNA-binding domain"/>
    <property type="match status" value="1"/>
</dbReference>
<comment type="caution">
    <text evidence="19">The sequence shown here is derived from an EMBL/GenBank/DDBJ whole genome shotgun (WGS) entry which is preliminary data.</text>
</comment>
<sequence length="1112" mass="123149">MIDEEVQTSKADIKEEYRNDSVVTKPKRIKTTRACTHCHKAHMTCDPGRPCKKCIKRKLASTCQDAPRKRKKYLEDVPNSSLLVRRVNSHDANYSSDTQTPLTTSFPNQSQQAHLPTLQAQTLPQNRIAQFEPQRLLHSTASQVPNHITYEATLFQHSSTSPELAQPSHNGYSLPDIYVSRSVPPNMPPPRQTEIHHPHQPQPQPQPQPQSQYSPVPGNSSNSNAQLYMNYSKKTKFLSTAADLEYSTLSNILQDAMGGHHTTSNEGTPNSNKFSPVLSPPNAPSTVVGGTSQHQLLSSSEASEARKDETHDTGQAKMHTPSPSDFARTSLFDKSTFPICDESINQYFIGHTGTDHQITYFPDVIAYIEQMKSNDYAVYKEKNSKSLLSFSITGSTEQTTHQHGTSGGTTTTTTTNDTTTPTLFKEPEEIYAKVQMPFSYTPGYHSLIAYLRKRFSKPMLVKMAQSMAVYRPSFIACTNSLKEHDLIFMEQCFQRTLLTYHNFIKISGTPTIVWRRTGEIAYVGDEFCILTGWTKEELLGSGNNGKKRFIVELLDDESVIEYFQVFSRIAFGDFLGATITECTLLTPKRDVKIRTGCIGFQVCRSSTMAITMAFSTPSSKLTSSLITSVSIVCLGSLQFGYHMAELNSPELVLSCRRSQPGSVPYEESFFGSRGFKQCIPMSPDQIGLVTSIFSIGGLIGSFYVGYVADKYGRKITSYLHCALYILGSLLNGLSNEYVTLLIGRFICGLGAGMALVITALYINEVAPTDSKGLLGSMNQVSINVGILFTQMLSLKWSNDNDWRWLLITAAIVAMINVLVLIFYVYESPLWLANQGNRDQAFTVLHKLRAGSYSQVTEEVNSWKDGHDESPGTSSVVESSDIEDNPFGQAQAQSQQQQQQKATVVSLKEYITSPEFKNSRIASTGVLVLQQFDGINSIIFYGVSVLISIFPNHSILINCLISLVNVVVTFASANVVDRLGRKPLLLTSVSFLGIATILIGLGIIWTNSVLSIVGTFTYITFFAIGLGPIPFLLVGEVTQTRAKATAQSFGVSLNWVATFIVGYSFPVLLHSIGGSVYFIFTAMCIFSVWFIKNYVPETKGLSTYAEVWERPHP</sequence>
<dbReference type="Pfam" id="PF24990">
    <property type="entry name" value="PAS_13"/>
    <property type="match status" value="1"/>
</dbReference>
<feature type="region of interest" description="Disordered" evidence="14">
    <location>
        <begin position="257"/>
        <end position="329"/>
    </location>
</feature>
<dbReference type="GO" id="GO:0003677">
    <property type="term" value="F:DNA binding"/>
    <property type="evidence" value="ECO:0007669"/>
    <property type="project" value="UniProtKB-KW"/>
</dbReference>
<dbReference type="InterPro" id="IPR005829">
    <property type="entry name" value="Sugar_transporter_CS"/>
</dbReference>
<evidence type="ECO:0000256" key="4">
    <source>
        <dbReference type="ARBA" id="ARBA00022448"/>
    </source>
</evidence>
<dbReference type="InterPro" id="IPR045263">
    <property type="entry name" value="GLUT"/>
</dbReference>
<evidence type="ECO:0000259" key="16">
    <source>
        <dbReference type="PROSITE" id="PS50048"/>
    </source>
</evidence>
<dbReference type="Pfam" id="PF00083">
    <property type="entry name" value="Sugar_tr"/>
    <property type="match status" value="1"/>
</dbReference>
<dbReference type="InterPro" id="IPR005828">
    <property type="entry name" value="MFS_sugar_transport-like"/>
</dbReference>
<feature type="domain" description="PAS" evidence="17">
    <location>
        <begin position="510"/>
        <end position="573"/>
    </location>
</feature>
<dbReference type="InterPro" id="IPR036259">
    <property type="entry name" value="MFS_trans_sf"/>
</dbReference>
<dbReference type="GO" id="GO:0016020">
    <property type="term" value="C:membrane"/>
    <property type="evidence" value="ECO:0007669"/>
    <property type="project" value="UniProtKB-SubCell"/>
</dbReference>
<feature type="region of interest" description="Disordered" evidence="14">
    <location>
        <begin position="859"/>
        <end position="878"/>
    </location>
</feature>
<keyword evidence="20" id="KW-1185">Reference proteome</keyword>
<dbReference type="InterPro" id="IPR020846">
    <property type="entry name" value="MFS_dom"/>
</dbReference>
<dbReference type="GO" id="GO:0015149">
    <property type="term" value="F:hexose transmembrane transporter activity"/>
    <property type="evidence" value="ECO:0007669"/>
    <property type="project" value="TreeGrafter"/>
</dbReference>
<accession>A0AAI9WYH5</accession>
<evidence type="ECO:0000256" key="5">
    <source>
        <dbReference type="ARBA" id="ARBA00022692"/>
    </source>
</evidence>
<keyword evidence="4" id="KW-0813">Transport</keyword>
<feature type="transmembrane region" description="Helical" evidence="15">
    <location>
        <begin position="925"/>
        <end position="948"/>
    </location>
</feature>
<feature type="compositionally biased region" description="Basic and acidic residues" evidence="14">
    <location>
        <begin position="860"/>
        <end position="869"/>
    </location>
</feature>
<feature type="compositionally biased region" description="Polar residues" evidence="14">
    <location>
        <begin position="159"/>
        <end position="171"/>
    </location>
</feature>
<dbReference type="EMBL" id="JAHUZD010000074">
    <property type="protein sequence ID" value="KAI3404835.2"/>
    <property type="molecule type" value="Genomic_DNA"/>
</dbReference>
<evidence type="ECO:0000256" key="6">
    <source>
        <dbReference type="ARBA" id="ARBA00022723"/>
    </source>
</evidence>
<evidence type="ECO:0000259" key="17">
    <source>
        <dbReference type="PROSITE" id="PS50112"/>
    </source>
</evidence>
<feature type="transmembrane region" description="Helical" evidence="15">
    <location>
        <begin position="740"/>
        <end position="761"/>
    </location>
</feature>
<evidence type="ECO:0000256" key="1">
    <source>
        <dbReference type="ARBA" id="ARBA00004123"/>
    </source>
</evidence>
<dbReference type="PROSITE" id="PS00463">
    <property type="entry name" value="ZN2_CY6_FUNGAL_1"/>
    <property type="match status" value="1"/>
</dbReference>
<dbReference type="Proteomes" id="UP001202479">
    <property type="component" value="Unassembled WGS sequence"/>
</dbReference>
<feature type="transmembrane region" description="Helical" evidence="15">
    <location>
        <begin position="1010"/>
        <end position="1033"/>
    </location>
</feature>
<feature type="transmembrane region" description="Helical" evidence="15">
    <location>
        <begin position="1045"/>
        <end position="1064"/>
    </location>
</feature>
<keyword evidence="7" id="KW-0862">Zinc</keyword>
<feature type="transmembrane region" description="Helical" evidence="15">
    <location>
        <begin position="1070"/>
        <end position="1090"/>
    </location>
</feature>
<dbReference type="PROSITE" id="PS50112">
    <property type="entry name" value="PAS"/>
    <property type="match status" value="1"/>
</dbReference>
<feature type="domain" description="Major facilitator superfamily (MFS) profile" evidence="18">
    <location>
        <begin position="628"/>
        <end position="1098"/>
    </location>
</feature>
<gene>
    <name evidence="19" type="ORF">KGF56_002352</name>
</gene>
<feature type="transmembrane region" description="Helical" evidence="15">
    <location>
        <begin position="686"/>
        <end position="708"/>
    </location>
</feature>
<keyword evidence="6" id="KW-0479">Metal-binding</keyword>
<evidence type="ECO:0000256" key="2">
    <source>
        <dbReference type="ARBA" id="ARBA00004141"/>
    </source>
</evidence>
<dbReference type="PRINTS" id="PR00171">
    <property type="entry name" value="SUGRTRNSPORT"/>
</dbReference>
<evidence type="ECO:0000256" key="3">
    <source>
        <dbReference type="ARBA" id="ARBA00010992"/>
    </source>
</evidence>
<evidence type="ECO:0000256" key="10">
    <source>
        <dbReference type="ARBA" id="ARBA00023125"/>
    </source>
</evidence>
<evidence type="ECO:0000313" key="19">
    <source>
        <dbReference type="EMBL" id="KAI3404835.2"/>
    </source>
</evidence>
<keyword evidence="10" id="KW-0238">DNA-binding</keyword>
<keyword evidence="5 15" id="KW-0812">Transmembrane</keyword>
<dbReference type="AlphaFoldDB" id="A0AAI9WYH5"/>
<feature type="compositionally biased region" description="Polar residues" evidence="14">
    <location>
        <begin position="284"/>
        <end position="302"/>
    </location>
</feature>
<dbReference type="InterPro" id="IPR036864">
    <property type="entry name" value="Zn2-C6_fun-type_DNA-bd_sf"/>
</dbReference>
<feature type="compositionally biased region" description="Polar residues" evidence="14">
    <location>
        <begin position="261"/>
        <end position="274"/>
    </location>
</feature>
<dbReference type="CDD" id="cd00067">
    <property type="entry name" value="GAL4"/>
    <property type="match status" value="1"/>
</dbReference>